<comment type="caution">
    <text evidence="1">The sequence shown here is derived from an EMBL/GenBank/DDBJ whole genome shotgun (WGS) entry which is preliminary data.</text>
</comment>
<evidence type="ECO:0000313" key="1">
    <source>
        <dbReference type="EMBL" id="KAI9197626.1"/>
    </source>
</evidence>
<keyword evidence="2" id="KW-1185">Reference proteome</keyword>
<dbReference type="EMBL" id="JAJSOW010000002">
    <property type="protein sequence ID" value="KAI9197626.1"/>
    <property type="molecule type" value="Genomic_DNA"/>
</dbReference>
<evidence type="ECO:0000313" key="2">
    <source>
        <dbReference type="Proteomes" id="UP001064489"/>
    </source>
</evidence>
<dbReference type="Proteomes" id="UP001064489">
    <property type="component" value="Chromosome 13"/>
</dbReference>
<name>A0AAD5JEM8_ACENE</name>
<accession>A0AAD5JEM8</accession>
<dbReference type="AlphaFoldDB" id="A0AAD5JEM8"/>
<proteinExistence type="predicted"/>
<sequence length="169" mass="19609">MEIRPSAIEENPQADNQVQSISQNAQVTPKKNGTKSWRRLARGGEKIKLRVASLIDRLRRGWNSEKLNQLLIPMDRVAIWAIPVSWSAGQDKLQWHYEKKGKYSVNSRYHVGLMEKSTHSSFTSSAMKRWWNFIWSKSFTRSLQRSDFSIGVPFSMISPQWLTSRKGRS</sequence>
<organism evidence="1 2">
    <name type="scientific">Acer negundo</name>
    <name type="common">Box elder</name>
    <dbReference type="NCBI Taxonomy" id="4023"/>
    <lineage>
        <taxon>Eukaryota</taxon>
        <taxon>Viridiplantae</taxon>
        <taxon>Streptophyta</taxon>
        <taxon>Embryophyta</taxon>
        <taxon>Tracheophyta</taxon>
        <taxon>Spermatophyta</taxon>
        <taxon>Magnoliopsida</taxon>
        <taxon>eudicotyledons</taxon>
        <taxon>Gunneridae</taxon>
        <taxon>Pentapetalae</taxon>
        <taxon>rosids</taxon>
        <taxon>malvids</taxon>
        <taxon>Sapindales</taxon>
        <taxon>Sapindaceae</taxon>
        <taxon>Hippocastanoideae</taxon>
        <taxon>Acereae</taxon>
        <taxon>Acer</taxon>
    </lineage>
</organism>
<protein>
    <submittedName>
        <fullName evidence="1">Uncharacterized protein</fullName>
    </submittedName>
</protein>
<gene>
    <name evidence="1" type="ORF">LWI28_001771</name>
</gene>
<reference evidence="1 2" key="1">
    <citation type="journal article" date="2022" name="Plant J.">
        <title>Strategies of tolerance reflected in two North American maple genomes.</title>
        <authorList>
            <person name="McEvoy S.L."/>
            <person name="Sezen U.U."/>
            <person name="Trouern-Trend A."/>
            <person name="McMahon S.M."/>
            <person name="Schaberg P.G."/>
            <person name="Yang J."/>
            <person name="Wegrzyn J.L."/>
            <person name="Swenson N.G."/>
        </authorList>
    </citation>
    <scope>NUCLEOTIDE SEQUENCE [LARGE SCALE GENOMIC DNA]</scope>
    <source>
        <strain evidence="1">91603</strain>
    </source>
</reference>